<gene>
    <name evidence="1" type="ORF">BDD43_5806</name>
</gene>
<dbReference type="Proteomes" id="UP000268007">
    <property type="component" value="Unassembled WGS sequence"/>
</dbReference>
<sequence length="115" mass="13355">MDPAELLENFIKLFEDYKDNLKVLNYLIEHDMIHPSFEKRYILNNDDFPFTISDMIRKNDNVVEFYLEAASGCPYKGEVIFDGRWCLKSFRFQCQGCFGDDSLCNVCGSSGWGVL</sequence>
<dbReference type="AlphaFoldDB" id="A0A495J950"/>
<dbReference type="OrthoDB" id="1494673at2"/>
<evidence type="ECO:0000313" key="1">
    <source>
        <dbReference type="EMBL" id="RKR85535.1"/>
    </source>
</evidence>
<organism evidence="1 2">
    <name type="scientific">Mucilaginibacter gracilis</name>
    <dbReference type="NCBI Taxonomy" id="423350"/>
    <lineage>
        <taxon>Bacteria</taxon>
        <taxon>Pseudomonadati</taxon>
        <taxon>Bacteroidota</taxon>
        <taxon>Sphingobacteriia</taxon>
        <taxon>Sphingobacteriales</taxon>
        <taxon>Sphingobacteriaceae</taxon>
        <taxon>Mucilaginibacter</taxon>
    </lineage>
</organism>
<comment type="caution">
    <text evidence="1">The sequence shown here is derived from an EMBL/GenBank/DDBJ whole genome shotgun (WGS) entry which is preliminary data.</text>
</comment>
<evidence type="ECO:0000313" key="2">
    <source>
        <dbReference type="Proteomes" id="UP000268007"/>
    </source>
</evidence>
<dbReference type="EMBL" id="RBKU01000001">
    <property type="protein sequence ID" value="RKR85535.1"/>
    <property type="molecule type" value="Genomic_DNA"/>
</dbReference>
<name>A0A495J950_9SPHI</name>
<proteinExistence type="predicted"/>
<protein>
    <submittedName>
        <fullName evidence="1">Uncharacterized protein</fullName>
    </submittedName>
</protein>
<dbReference type="RefSeq" id="WP_121201578.1">
    <property type="nucleotide sequence ID" value="NZ_RBKU01000001.1"/>
</dbReference>
<reference evidence="1 2" key="1">
    <citation type="submission" date="2018-10" db="EMBL/GenBank/DDBJ databases">
        <title>Genomic Encyclopedia of Archaeal and Bacterial Type Strains, Phase II (KMG-II): from individual species to whole genera.</title>
        <authorList>
            <person name="Goeker M."/>
        </authorList>
    </citation>
    <scope>NUCLEOTIDE SEQUENCE [LARGE SCALE GENOMIC DNA]</scope>
    <source>
        <strain evidence="1 2">DSM 18602</strain>
    </source>
</reference>
<accession>A0A495J950</accession>
<keyword evidence="2" id="KW-1185">Reference proteome</keyword>